<dbReference type="SFLD" id="SFLDG01129">
    <property type="entry name" value="C1.5:_HAD__Beta-PGM__Phosphata"/>
    <property type="match status" value="1"/>
</dbReference>
<dbReference type="InterPro" id="IPR041492">
    <property type="entry name" value="HAD_2"/>
</dbReference>
<keyword evidence="5" id="KW-0119">Carbohydrate metabolism</keyword>
<sequence>MAIDISKVKAIIFDMDGLLVNSEPCWHIAEKVVFGKVGLNLTTEQCIETTGKPVKDVIQYWYAIKPWENPDFMGMETELFAEATKAIKETAPLMPGLLETLAWAKAQNYKIGLASASPMDMIEMVLEKFELTSKFEFHHSAELEEFNKPNPAVYLTVARKLDTPIEHCLILEDSFNGVKGAVASGAQVIAVPGKEEFEQSKFDIANLKTSSLENIVGLFES</sequence>
<dbReference type="SFLD" id="SFLDG01135">
    <property type="entry name" value="C1.5.6:_HAD__Beta-PGM__Phospha"/>
    <property type="match status" value="1"/>
</dbReference>
<dbReference type="PANTHER" id="PTHR46193:SF18">
    <property type="entry name" value="HEXITOL PHOSPHATASE B"/>
    <property type="match status" value="1"/>
</dbReference>
<dbReference type="Gene3D" id="1.10.150.240">
    <property type="entry name" value="Putative phosphatase, domain 2"/>
    <property type="match status" value="1"/>
</dbReference>
<dbReference type="RefSeq" id="WP_111371993.1">
    <property type="nucleotide sequence ID" value="NZ_CP029480.1"/>
</dbReference>
<proteinExistence type="inferred from homology"/>
<gene>
    <name evidence="6" type="ORF">DJ013_11700</name>
</gene>
<evidence type="ECO:0000256" key="1">
    <source>
        <dbReference type="ARBA" id="ARBA00001946"/>
    </source>
</evidence>
<keyword evidence="3" id="KW-0479">Metal-binding</keyword>
<dbReference type="InterPro" id="IPR036412">
    <property type="entry name" value="HAD-like_sf"/>
</dbReference>
<dbReference type="Proteomes" id="UP000249873">
    <property type="component" value="Chromosome"/>
</dbReference>
<evidence type="ECO:0000256" key="4">
    <source>
        <dbReference type="ARBA" id="ARBA00022842"/>
    </source>
</evidence>
<dbReference type="KEGG" id="als:DJ013_11700"/>
<keyword evidence="4" id="KW-0460">Magnesium</keyword>
<dbReference type="SFLD" id="SFLDS00003">
    <property type="entry name" value="Haloacid_Dehalogenase"/>
    <property type="match status" value="1"/>
</dbReference>
<dbReference type="InterPro" id="IPR051600">
    <property type="entry name" value="Beta-PGM-like"/>
</dbReference>
<evidence type="ECO:0000256" key="3">
    <source>
        <dbReference type="ARBA" id="ARBA00022723"/>
    </source>
</evidence>
<name>A0A2Z4GCI3_9BACT</name>
<dbReference type="Pfam" id="PF13419">
    <property type="entry name" value="HAD_2"/>
    <property type="match status" value="1"/>
</dbReference>
<comment type="similarity">
    <text evidence="2">Belongs to the HAD-like hydrolase superfamily. CbbY/CbbZ/Gph/YieH family.</text>
</comment>
<reference evidence="6 7" key="1">
    <citation type="submission" date="2018-05" db="EMBL/GenBank/DDBJ databases">
        <title>Complete genome sequence of Arcticibacterium luteifluviistationis SM1504T, a cytophagaceae bacterium isolated from Arctic surface seawater.</title>
        <authorList>
            <person name="Li Y."/>
            <person name="Qin Q.-L."/>
        </authorList>
    </citation>
    <scope>NUCLEOTIDE SEQUENCE [LARGE SCALE GENOMIC DNA]</scope>
    <source>
        <strain evidence="6 7">SM1504</strain>
    </source>
</reference>
<dbReference type="OrthoDB" id="9797743at2"/>
<organism evidence="6 7">
    <name type="scientific">Arcticibacterium luteifluviistationis</name>
    <dbReference type="NCBI Taxonomy" id="1784714"/>
    <lineage>
        <taxon>Bacteria</taxon>
        <taxon>Pseudomonadati</taxon>
        <taxon>Bacteroidota</taxon>
        <taxon>Cytophagia</taxon>
        <taxon>Cytophagales</taxon>
        <taxon>Leadbetterellaceae</taxon>
        <taxon>Arcticibacterium</taxon>
    </lineage>
</organism>
<dbReference type="EMBL" id="CP029480">
    <property type="protein sequence ID" value="AWV98800.1"/>
    <property type="molecule type" value="Genomic_DNA"/>
</dbReference>
<protein>
    <submittedName>
        <fullName evidence="6">Hexitol phosphatase HxpB</fullName>
    </submittedName>
</protein>
<dbReference type="GO" id="GO:0003824">
    <property type="term" value="F:catalytic activity"/>
    <property type="evidence" value="ECO:0007669"/>
    <property type="project" value="UniProtKB-ARBA"/>
</dbReference>
<dbReference type="NCBIfam" id="TIGR01509">
    <property type="entry name" value="HAD-SF-IA-v3"/>
    <property type="match status" value="1"/>
</dbReference>
<dbReference type="InterPro" id="IPR023214">
    <property type="entry name" value="HAD_sf"/>
</dbReference>
<dbReference type="Gene3D" id="3.40.50.1000">
    <property type="entry name" value="HAD superfamily/HAD-like"/>
    <property type="match status" value="1"/>
</dbReference>
<evidence type="ECO:0000256" key="5">
    <source>
        <dbReference type="ARBA" id="ARBA00023277"/>
    </source>
</evidence>
<comment type="cofactor">
    <cofactor evidence="1">
        <name>Mg(2+)</name>
        <dbReference type="ChEBI" id="CHEBI:18420"/>
    </cofactor>
</comment>
<dbReference type="PANTHER" id="PTHR46193">
    <property type="entry name" value="6-PHOSPHOGLUCONATE PHOSPHATASE"/>
    <property type="match status" value="1"/>
</dbReference>
<dbReference type="SUPFAM" id="SSF56784">
    <property type="entry name" value="HAD-like"/>
    <property type="match status" value="1"/>
</dbReference>
<evidence type="ECO:0000256" key="2">
    <source>
        <dbReference type="ARBA" id="ARBA00006171"/>
    </source>
</evidence>
<dbReference type="GO" id="GO:0046872">
    <property type="term" value="F:metal ion binding"/>
    <property type="evidence" value="ECO:0007669"/>
    <property type="project" value="UniProtKB-KW"/>
</dbReference>
<evidence type="ECO:0000313" key="6">
    <source>
        <dbReference type="EMBL" id="AWV98800.1"/>
    </source>
</evidence>
<evidence type="ECO:0000313" key="7">
    <source>
        <dbReference type="Proteomes" id="UP000249873"/>
    </source>
</evidence>
<keyword evidence="7" id="KW-1185">Reference proteome</keyword>
<dbReference type="AlphaFoldDB" id="A0A2Z4GCI3"/>
<dbReference type="InterPro" id="IPR023198">
    <property type="entry name" value="PGP-like_dom2"/>
</dbReference>
<accession>A0A2Z4GCI3</accession>
<dbReference type="InterPro" id="IPR006439">
    <property type="entry name" value="HAD-SF_hydro_IA"/>
</dbReference>
<dbReference type="CDD" id="cd07505">
    <property type="entry name" value="HAD_BPGM-like"/>
    <property type="match status" value="1"/>
</dbReference>
<dbReference type="NCBIfam" id="NF008087">
    <property type="entry name" value="PRK10826.1"/>
    <property type="match status" value="1"/>
</dbReference>